<keyword evidence="3" id="KW-1185">Reference proteome</keyword>
<dbReference type="OrthoDB" id="9798237at2"/>
<dbReference type="PANTHER" id="PTHR46637:SF1">
    <property type="entry name" value="BLL5188 PROTEIN"/>
    <property type="match status" value="1"/>
</dbReference>
<organism evidence="2 3">
    <name type="scientific">Methylobacterium currus</name>
    <dbReference type="NCBI Taxonomy" id="2051553"/>
    <lineage>
        <taxon>Bacteria</taxon>
        <taxon>Pseudomonadati</taxon>
        <taxon>Pseudomonadota</taxon>
        <taxon>Alphaproteobacteria</taxon>
        <taxon>Hyphomicrobiales</taxon>
        <taxon>Methylobacteriaceae</taxon>
        <taxon>Methylobacterium</taxon>
    </lineage>
</organism>
<name>A0A2R4WUN9_9HYPH</name>
<gene>
    <name evidence="2" type="ORF">DA075_30290</name>
</gene>
<sequence>MFWPSDTQWDVISPFLPASGANRSDDRRSLSGIIQVSLSGCRWPDFPKEYGSPITVYQRFRRWGHRSFWTRMLQALSQAGWTQEASALDPLALSQSRPVQKGQRIDRAWRPDRDRWLAERMTQMQQVNSTKTT</sequence>
<dbReference type="InterPro" id="IPR025161">
    <property type="entry name" value="IS402-like_dom"/>
</dbReference>
<evidence type="ECO:0000259" key="1">
    <source>
        <dbReference type="Pfam" id="PF13340"/>
    </source>
</evidence>
<proteinExistence type="predicted"/>
<dbReference type="InterPro" id="IPR052909">
    <property type="entry name" value="Transposase_6_like"/>
</dbReference>
<dbReference type="PANTHER" id="PTHR46637">
    <property type="entry name" value="TIS1421-TRANSPOSASE PROTEIN A"/>
    <property type="match status" value="1"/>
</dbReference>
<reference evidence="2 3" key="1">
    <citation type="submission" date="2018-04" db="EMBL/GenBank/DDBJ databases">
        <title>Methylobacterium sp. PR1016A genome.</title>
        <authorList>
            <person name="Park W."/>
        </authorList>
    </citation>
    <scope>NUCLEOTIDE SEQUENCE [LARGE SCALE GENOMIC DNA]</scope>
    <source>
        <strain evidence="2 3">PR1016A</strain>
    </source>
</reference>
<dbReference type="Proteomes" id="UP000244755">
    <property type="component" value="Chromosome 2"/>
</dbReference>
<dbReference type="AlphaFoldDB" id="A0A2R4WUN9"/>
<dbReference type="RefSeq" id="WP_099956903.1">
    <property type="nucleotide sequence ID" value="NZ_CP028844.1"/>
</dbReference>
<feature type="domain" description="Insertion element IS402-like" evidence="1">
    <location>
        <begin position="5"/>
        <end position="72"/>
    </location>
</feature>
<accession>A0A2R4WUN9</accession>
<evidence type="ECO:0000313" key="2">
    <source>
        <dbReference type="EMBL" id="AWB25228.1"/>
    </source>
</evidence>
<dbReference type="Pfam" id="PF13340">
    <property type="entry name" value="DUF4096"/>
    <property type="match status" value="1"/>
</dbReference>
<protein>
    <recommendedName>
        <fullName evidence="1">Insertion element IS402-like domain-containing protein</fullName>
    </recommendedName>
</protein>
<dbReference type="KEGG" id="mee:DA075_30290"/>
<dbReference type="EMBL" id="CP028844">
    <property type="protein sequence ID" value="AWB25228.1"/>
    <property type="molecule type" value="Genomic_DNA"/>
</dbReference>
<evidence type="ECO:0000313" key="3">
    <source>
        <dbReference type="Proteomes" id="UP000244755"/>
    </source>
</evidence>